<feature type="transmembrane region" description="Helical" evidence="5">
    <location>
        <begin position="220"/>
        <end position="238"/>
    </location>
</feature>
<keyword evidence="4 5" id="KW-0472">Membrane</keyword>
<dbReference type="GO" id="GO:0005886">
    <property type="term" value="C:plasma membrane"/>
    <property type="evidence" value="ECO:0007669"/>
    <property type="project" value="UniProtKB-SubCell"/>
</dbReference>
<feature type="transmembrane region" description="Helical" evidence="5">
    <location>
        <begin position="276"/>
        <end position="296"/>
    </location>
</feature>
<evidence type="ECO:0000256" key="4">
    <source>
        <dbReference type="ARBA" id="ARBA00023136"/>
    </source>
</evidence>
<protein>
    <recommendedName>
        <fullName evidence="5">Probable membrane transporter protein</fullName>
    </recommendedName>
</protein>
<feature type="transmembrane region" description="Helical" evidence="5">
    <location>
        <begin position="12"/>
        <end position="31"/>
    </location>
</feature>
<proteinExistence type="inferred from homology"/>
<evidence type="ECO:0000256" key="1">
    <source>
        <dbReference type="ARBA" id="ARBA00004141"/>
    </source>
</evidence>
<keyword evidence="5" id="KW-1003">Cell membrane</keyword>
<feature type="transmembrane region" description="Helical" evidence="5">
    <location>
        <begin position="302"/>
        <end position="321"/>
    </location>
</feature>
<sequence length="341" mass="36606">MSESPPPPSARRWILGTALVVWTAWLIGMVAGDHWGLFREGWFMSITMAFGSFVAGATSEGGGAVAFPVMTLGFQIAPPVARDFSLMIQSVGMSSAALTILGSRIPVEHRSLIWSSLGGAIGMIVGLEFVAPRLSPTFAKLTFLAVWLAFAFALFWINRYREREVRLDIEHFGARHATLLLGAGLIGGTISAITGSGLDILTFSLLVLRFRISEKIATPTSVILMAINACVGFAWKASAGGGMAAEAWSYWWVCVPIVVVGAPFGASFIRDRSRLFVASILYVAIGVQFIAGLVIIEQTPQVVAFTAAVFAAALLMFRSMARGGVRRLDWLTTVREDGAGQ</sequence>
<dbReference type="Pfam" id="PF01925">
    <property type="entry name" value="TauE"/>
    <property type="match status" value="1"/>
</dbReference>
<feature type="transmembrane region" description="Helical" evidence="5">
    <location>
        <begin position="250"/>
        <end position="269"/>
    </location>
</feature>
<evidence type="ECO:0000256" key="2">
    <source>
        <dbReference type="ARBA" id="ARBA00022692"/>
    </source>
</evidence>
<evidence type="ECO:0000256" key="5">
    <source>
        <dbReference type="RuleBase" id="RU363041"/>
    </source>
</evidence>
<comment type="subcellular location">
    <subcellularLocation>
        <location evidence="5">Cell membrane</location>
        <topology evidence="5">Multi-pass membrane protein</topology>
    </subcellularLocation>
    <subcellularLocation>
        <location evidence="1">Membrane</location>
        <topology evidence="1">Multi-pass membrane protein</topology>
    </subcellularLocation>
</comment>
<dbReference type="InterPro" id="IPR002781">
    <property type="entry name" value="TM_pro_TauE-like"/>
</dbReference>
<feature type="transmembrane region" description="Helical" evidence="5">
    <location>
        <begin position="177"/>
        <end position="208"/>
    </location>
</feature>
<evidence type="ECO:0000256" key="3">
    <source>
        <dbReference type="ARBA" id="ARBA00022989"/>
    </source>
</evidence>
<keyword evidence="2 5" id="KW-0812">Transmembrane</keyword>
<dbReference type="PANTHER" id="PTHR31154">
    <property type="entry name" value="MEMBRANE TRANSPORTER PROTEIN"/>
    <property type="match status" value="1"/>
</dbReference>
<organism evidence="6 7">
    <name type="scientific">Engelhardtia mirabilis</name>
    <dbReference type="NCBI Taxonomy" id="2528011"/>
    <lineage>
        <taxon>Bacteria</taxon>
        <taxon>Pseudomonadati</taxon>
        <taxon>Planctomycetota</taxon>
        <taxon>Planctomycetia</taxon>
        <taxon>Planctomycetia incertae sedis</taxon>
        <taxon>Engelhardtia</taxon>
    </lineage>
</organism>
<gene>
    <name evidence="6" type="ORF">Pla133_10200</name>
</gene>
<comment type="caution">
    <text evidence="5">Lacks conserved residue(s) required for the propagation of feature annotation.</text>
</comment>
<feature type="transmembrane region" description="Helical" evidence="5">
    <location>
        <begin position="138"/>
        <end position="157"/>
    </location>
</feature>
<feature type="transmembrane region" description="Helical" evidence="5">
    <location>
        <begin position="84"/>
        <end position="105"/>
    </location>
</feature>
<dbReference type="Proteomes" id="UP000316921">
    <property type="component" value="Chromosome"/>
</dbReference>
<dbReference type="AlphaFoldDB" id="A0A518BG42"/>
<accession>A0A518BG42</accession>
<dbReference type="EMBL" id="CP036287">
    <property type="protein sequence ID" value="QDU65954.1"/>
    <property type="molecule type" value="Genomic_DNA"/>
</dbReference>
<keyword evidence="7" id="KW-1185">Reference proteome</keyword>
<dbReference type="PANTHER" id="PTHR31154:SF4">
    <property type="entry name" value="MEMBRANE TRANSPORTER PROTEIN"/>
    <property type="match status" value="1"/>
</dbReference>
<comment type="similarity">
    <text evidence="5">Belongs to the 4-toluene sulfonate uptake permease (TSUP) (TC 2.A.102) family.</text>
</comment>
<evidence type="ECO:0000313" key="6">
    <source>
        <dbReference type="EMBL" id="QDU65954.1"/>
    </source>
</evidence>
<name>A0A518BG42_9BACT</name>
<evidence type="ECO:0000313" key="7">
    <source>
        <dbReference type="Proteomes" id="UP000316921"/>
    </source>
</evidence>
<dbReference type="KEGG" id="pbap:Pla133_10200"/>
<feature type="transmembrane region" description="Helical" evidence="5">
    <location>
        <begin position="111"/>
        <end position="131"/>
    </location>
</feature>
<keyword evidence="3 5" id="KW-1133">Transmembrane helix</keyword>
<feature type="transmembrane region" description="Helical" evidence="5">
    <location>
        <begin position="43"/>
        <end position="72"/>
    </location>
</feature>
<dbReference type="RefSeq" id="WP_419192145.1">
    <property type="nucleotide sequence ID" value="NZ_CP036287.1"/>
</dbReference>
<reference evidence="6 7" key="1">
    <citation type="submission" date="2019-02" db="EMBL/GenBank/DDBJ databases">
        <title>Deep-cultivation of Planctomycetes and their phenomic and genomic characterization uncovers novel biology.</title>
        <authorList>
            <person name="Wiegand S."/>
            <person name="Jogler M."/>
            <person name="Boedeker C."/>
            <person name="Pinto D."/>
            <person name="Vollmers J."/>
            <person name="Rivas-Marin E."/>
            <person name="Kohn T."/>
            <person name="Peeters S.H."/>
            <person name="Heuer A."/>
            <person name="Rast P."/>
            <person name="Oberbeckmann S."/>
            <person name="Bunk B."/>
            <person name="Jeske O."/>
            <person name="Meyerdierks A."/>
            <person name="Storesund J.E."/>
            <person name="Kallscheuer N."/>
            <person name="Luecker S."/>
            <person name="Lage O.M."/>
            <person name="Pohl T."/>
            <person name="Merkel B.J."/>
            <person name="Hornburger P."/>
            <person name="Mueller R.-W."/>
            <person name="Bruemmer F."/>
            <person name="Labrenz M."/>
            <person name="Spormann A.M."/>
            <person name="Op den Camp H."/>
            <person name="Overmann J."/>
            <person name="Amann R."/>
            <person name="Jetten M.S.M."/>
            <person name="Mascher T."/>
            <person name="Medema M.H."/>
            <person name="Devos D.P."/>
            <person name="Kaster A.-K."/>
            <person name="Ovreas L."/>
            <person name="Rohde M."/>
            <person name="Galperin M.Y."/>
            <person name="Jogler C."/>
        </authorList>
    </citation>
    <scope>NUCLEOTIDE SEQUENCE [LARGE SCALE GENOMIC DNA]</scope>
    <source>
        <strain evidence="6 7">Pla133</strain>
    </source>
</reference>